<evidence type="ECO:0000313" key="4">
    <source>
        <dbReference type="EMBL" id="KAG8481204.1"/>
    </source>
</evidence>
<sequence>MNPPSNSKTPKIFSPFKQTPPLQDLQQAFSNIQTHCSSLFRQTQYQLMDAFNSTFSHFNPPSFSPKGPVFARIADSSKTQIALSKKNGAAMPAEKLERLAGVPVYALSNSEEEFVLVSGVSTKKSLGLLCFKKEDAEALLEQMKSMDPGMRKGGSKVVAVALNKVVQLQVAGVALRLVPESTQIKNALRKRAKKAGESLKIKILYLCVISKVVKVLHNDVKLDQTSQFNWEPADPAILNGSKYGHNVYEMAFSSPGNKGTERAGFSDDSFPGVPVFQSRSLVLRSQNKSYRPVFFRRLEDLEQSLLRASRDQNQLNPAFRPGDIQVAVFEDIIKGMKDTSTSNWDDVVFIPPGFDVSTDPTQLQQ</sequence>
<dbReference type="PANTHER" id="PTHR33926:SF1">
    <property type="entry name" value="PROTEIN TIC 22-LIKE, CHLOROPLASTIC"/>
    <property type="match status" value="1"/>
</dbReference>
<dbReference type="Gene3D" id="3.40.1350.100">
    <property type="match status" value="1"/>
</dbReference>
<keyword evidence="3" id="KW-0934">Plastid</keyword>
<keyword evidence="5" id="KW-1185">Reference proteome</keyword>
<gene>
    <name evidence="4" type="ORF">CXB51_025960</name>
</gene>
<dbReference type="InterPro" id="IPR007378">
    <property type="entry name" value="Tic22-like"/>
</dbReference>
<reference evidence="4 5" key="1">
    <citation type="journal article" date="2021" name="bioRxiv">
        <title>The Gossypium anomalum genome as a resource for cotton improvement and evolutionary analysis of hybrid incompatibility.</title>
        <authorList>
            <person name="Grover C.E."/>
            <person name="Yuan D."/>
            <person name="Arick M.A."/>
            <person name="Miller E.R."/>
            <person name="Hu G."/>
            <person name="Peterson D.G."/>
            <person name="Wendel J.F."/>
            <person name="Udall J.A."/>
        </authorList>
    </citation>
    <scope>NUCLEOTIDE SEQUENCE [LARGE SCALE GENOMIC DNA]</scope>
    <source>
        <strain evidence="4">JFW-Udall</strain>
        <tissue evidence="4">Leaf</tissue>
    </source>
</reference>
<evidence type="ECO:0008006" key="6">
    <source>
        <dbReference type="Google" id="ProtNLM"/>
    </source>
</evidence>
<dbReference type="OrthoDB" id="196308at2759"/>
<dbReference type="Proteomes" id="UP000701853">
    <property type="component" value="Chromosome 10"/>
</dbReference>
<keyword evidence="2" id="KW-0150">Chloroplast</keyword>
<evidence type="ECO:0000256" key="2">
    <source>
        <dbReference type="ARBA" id="ARBA00022528"/>
    </source>
</evidence>
<comment type="caution">
    <text evidence="4">The sequence shown here is derived from an EMBL/GenBank/DDBJ whole genome shotgun (WGS) entry which is preliminary data.</text>
</comment>
<comment type="subcellular location">
    <subcellularLocation>
        <location evidence="1">Plastid</location>
        <location evidence="1">Chloroplast</location>
    </subcellularLocation>
</comment>
<evidence type="ECO:0000313" key="5">
    <source>
        <dbReference type="Proteomes" id="UP000701853"/>
    </source>
</evidence>
<organism evidence="4 5">
    <name type="scientific">Gossypium anomalum</name>
    <dbReference type="NCBI Taxonomy" id="47600"/>
    <lineage>
        <taxon>Eukaryota</taxon>
        <taxon>Viridiplantae</taxon>
        <taxon>Streptophyta</taxon>
        <taxon>Embryophyta</taxon>
        <taxon>Tracheophyta</taxon>
        <taxon>Spermatophyta</taxon>
        <taxon>Magnoliopsida</taxon>
        <taxon>eudicotyledons</taxon>
        <taxon>Gunneridae</taxon>
        <taxon>Pentapetalae</taxon>
        <taxon>rosids</taxon>
        <taxon>malvids</taxon>
        <taxon>Malvales</taxon>
        <taxon>Malvaceae</taxon>
        <taxon>Malvoideae</taxon>
        <taxon>Gossypium</taxon>
    </lineage>
</organism>
<evidence type="ECO:0000256" key="1">
    <source>
        <dbReference type="ARBA" id="ARBA00004229"/>
    </source>
</evidence>
<dbReference type="GO" id="GO:0015031">
    <property type="term" value="P:protein transport"/>
    <property type="evidence" value="ECO:0007669"/>
    <property type="project" value="InterPro"/>
</dbReference>
<protein>
    <recommendedName>
        <fullName evidence="6">Protein TIC 22-like, chloroplastic</fullName>
    </recommendedName>
</protein>
<dbReference type="EMBL" id="JAHUZN010000010">
    <property type="protein sequence ID" value="KAG8481204.1"/>
    <property type="molecule type" value="Genomic_DNA"/>
</dbReference>
<dbReference type="AlphaFoldDB" id="A0A8J5Z4N8"/>
<dbReference type="GO" id="GO:0009507">
    <property type="term" value="C:chloroplast"/>
    <property type="evidence" value="ECO:0007669"/>
    <property type="project" value="UniProtKB-SubCell"/>
</dbReference>
<name>A0A8J5Z4N8_9ROSI</name>
<dbReference type="PANTHER" id="PTHR33926">
    <property type="entry name" value="PROTEIN TIC 22, CHLOROPLASTIC"/>
    <property type="match status" value="1"/>
</dbReference>
<evidence type="ECO:0000256" key="3">
    <source>
        <dbReference type="ARBA" id="ARBA00022640"/>
    </source>
</evidence>
<accession>A0A8J5Z4N8</accession>
<proteinExistence type="predicted"/>
<dbReference type="Pfam" id="PF04278">
    <property type="entry name" value="Tic22"/>
    <property type="match status" value="2"/>
</dbReference>